<reference evidence="4" key="1">
    <citation type="submission" date="2016-10" db="EMBL/GenBank/DDBJ databases">
        <authorList>
            <person name="Varghese N."/>
            <person name="Submissions S."/>
        </authorList>
    </citation>
    <scope>NUCLEOTIDE SEQUENCE [LARGE SCALE GENOMIC DNA]</scope>
    <source>
        <strain evidence="4">CGMCC 1.7655</strain>
    </source>
</reference>
<dbReference type="Proteomes" id="UP000199555">
    <property type="component" value="Unassembled WGS sequence"/>
</dbReference>
<name>A0A1G9MHV8_9RHOB</name>
<dbReference type="STRING" id="525640.SAMN04487971_1217"/>
<evidence type="ECO:0000313" key="4">
    <source>
        <dbReference type="Proteomes" id="UP000199555"/>
    </source>
</evidence>
<sequence>MAITTLSSRELNQDIGRAKKAALQGPVVITDRGRPAYVLLTFAQYQRLTGQQRSLAEALAMPGLSDIPLEPPRVGISSRIPDLS</sequence>
<evidence type="ECO:0000256" key="2">
    <source>
        <dbReference type="RuleBase" id="RU362080"/>
    </source>
</evidence>
<comment type="function">
    <text evidence="2">Antitoxin component of a type II toxin-antitoxin (TA) system.</text>
</comment>
<dbReference type="SUPFAM" id="SSF143120">
    <property type="entry name" value="YefM-like"/>
    <property type="match status" value="1"/>
</dbReference>
<dbReference type="EMBL" id="FNGE01000021">
    <property type="protein sequence ID" value="SDL73673.1"/>
    <property type="molecule type" value="Genomic_DNA"/>
</dbReference>
<protein>
    <recommendedName>
        <fullName evidence="2">Antitoxin</fullName>
    </recommendedName>
</protein>
<organism evidence="3 4">
    <name type="scientific">Paracoccus chinensis</name>
    <dbReference type="NCBI Taxonomy" id="525640"/>
    <lineage>
        <taxon>Bacteria</taxon>
        <taxon>Pseudomonadati</taxon>
        <taxon>Pseudomonadota</taxon>
        <taxon>Alphaproteobacteria</taxon>
        <taxon>Rhodobacterales</taxon>
        <taxon>Paracoccaceae</taxon>
        <taxon>Paracoccus</taxon>
    </lineage>
</organism>
<dbReference type="Gene3D" id="3.40.1620.10">
    <property type="entry name" value="YefM-like domain"/>
    <property type="match status" value="1"/>
</dbReference>
<evidence type="ECO:0000313" key="3">
    <source>
        <dbReference type="EMBL" id="SDL73673.1"/>
    </source>
</evidence>
<gene>
    <name evidence="3" type="ORF">SAMN04487971_1217</name>
</gene>
<keyword evidence="4" id="KW-1185">Reference proteome</keyword>
<accession>A0A1G9MHV8</accession>
<comment type="similarity">
    <text evidence="1 2">Belongs to the phD/YefM antitoxin family.</text>
</comment>
<dbReference type="Pfam" id="PF02604">
    <property type="entry name" value="PhdYeFM_antitox"/>
    <property type="match status" value="1"/>
</dbReference>
<dbReference type="InterPro" id="IPR006442">
    <property type="entry name" value="Antitoxin_Phd/YefM"/>
</dbReference>
<dbReference type="AlphaFoldDB" id="A0A1G9MHV8"/>
<proteinExistence type="inferred from homology"/>
<dbReference type="OrthoDB" id="165038at2"/>
<dbReference type="RefSeq" id="WP_090757200.1">
    <property type="nucleotide sequence ID" value="NZ_FNGE01000021.1"/>
</dbReference>
<dbReference type="NCBIfam" id="TIGR01552">
    <property type="entry name" value="phd_fam"/>
    <property type="match status" value="1"/>
</dbReference>
<dbReference type="InterPro" id="IPR036165">
    <property type="entry name" value="YefM-like_sf"/>
</dbReference>
<evidence type="ECO:0000256" key="1">
    <source>
        <dbReference type="ARBA" id="ARBA00009981"/>
    </source>
</evidence>